<protein>
    <recommendedName>
        <fullName evidence="3">ROK family protein</fullName>
    </recommendedName>
</protein>
<dbReference type="Gene3D" id="3.30.420.40">
    <property type="match status" value="2"/>
</dbReference>
<organism evidence="1 2">
    <name type="scientific">Urbifossiella limnaea</name>
    <dbReference type="NCBI Taxonomy" id="2528023"/>
    <lineage>
        <taxon>Bacteria</taxon>
        <taxon>Pseudomonadati</taxon>
        <taxon>Planctomycetota</taxon>
        <taxon>Planctomycetia</taxon>
        <taxon>Gemmatales</taxon>
        <taxon>Gemmataceae</taxon>
        <taxon>Urbifossiella</taxon>
    </lineage>
</organism>
<dbReference type="Proteomes" id="UP000319576">
    <property type="component" value="Chromosome"/>
</dbReference>
<evidence type="ECO:0000313" key="1">
    <source>
        <dbReference type="EMBL" id="QDU20109.1"/>
    </source>
</evidence>
<reference evidence="1 2" key="1">
    <citation type="submission" date="2019-02" db="EMBL/GenBank/DDBJ databases">
        <title>Deep-cultivation of Planctomycetes and their phenomic and genomic characterization uncovers novel biology.</title>
        <authorList>
            <person name="Wiegand S."/>
            <person name="Jogler M."/>
            <person name="Boedeker C."/>
            <person name="Pinto D."/>
            <person name="Vollmers J."/>
            <person name="Rivas-Marin E."/>
            <person name="Kohn T."/>
            <person name="Peeters S.H."/>
            <person name="Heuer A."/>
            <person name="Rast P."/>
            <person name="Oberbeckmann S."/>
            <person name="Bunk B."/>
            <person name="Jeske O."/>
            <person name="Meyerdierks A."/>
            <person name="Storesund J.E."/>
            <person name="Kallscheuer N."/>
            <person name="Luecker S."/>
            <person name="Lage O.M."/>
            <person name="Pohl T."/>
            <person name="Merkel B.J."/>
            <person name="Hornburger P."/>
            <person name="Mueller R.-W."/>
            <person name="Bruemmer F."/>
            <person name="Labrenz M."/>
            <person name="Spormann A.M."/>
            <person name="Op den Camp H."/>
            <person name="Overmann J."/>
            <person name="Amann R."/>
            <person name="Jetten M.S.M."/>
            <person name="Mascher T."/>
            <person name="Medema M.H."/>
            <person name="Devos D.P."/>
            <person name="Kaster A.-K."/>
            <person name="Ovreas L."/>
            <person name="Rohde M."/>
            <person name="Galperin M.Y."/>
            <person name="Jogler C."/>
        </authorList>
    </citation>
    <scope>NUCLEOTIDE SEQUENCE [LARGE SCALE GENOMIC DNA]</scope>
    <source>
        <strain evidence="1 2">ETA_A1</strain>
    </source>
</reference>
<accession>A0A517XRI1</accession>
<dbReference type="KEGG" id="uli:ETAA1_20520"/>
<evidence type="ECO:0000313" key="2">
    <source>
        <dbReference type="Proteomes" id="UP000319576"/>
    </source>
</evidence>
<name>A0A517XRI1_9BACT</name>
<proteinExistence type="predicted"/>
<keyword evidence="2" id="KW-1185">Reference proteome</keyword>
<dbReference type="RefSeq" id="WP_202920807.1">
    <property type="nucleotide sequence ID" value="NZ_CP036273.1"/>
</dbReference>
<dbReference type="AlphaFoldDB" id="A0A517XRI1"/>
<dbReference type="SUPFAM" id="SSF53067">
    <property type="entry name" value="Actin-like ATPase domain"/>
    <property type="match status" value="1"/>
</dbReference>
<evidence type="ECO:0008006" key="3">
    <source>
        <dbReference type="Google" id="ProtNLM"/>
    </source>
</evidence>
<sequence>MNVLVIDVGGSHVKLLATGQPAPRRFESGRTLAPESLVEEVKLRTHDWPYEAVSIGIPGAVGPDGPEVEPGNLGPGWVGFDFAAAFGGPVRVVNDAAMQALGAYTGGRMLFLGLGTGLGSAIVTDHVVMPLELGSLPYGRRRTVADHVGKRGLKYLGEAVWLATVIRVVEHVRDAMKADYVVLGGGNAKRVDPLPPHTRRGGNEDAFAGGFRVWAEDVDPHRCPPEAPWRVVR</sequence>
<gene>
    <name evidence="1" type="ORF">ETAA1_20520</name>
</gene>
<dbReference type="InterPro" id="IPR043129">
    <property type="entry name" value="ATPase_NBD"/>
</dbReference>
<dbReference type="EMBL" id="CP036273">
    <property type="protein sequence ID" value="QDU20109.1"/>
    <property type="molecule type" value="Genomic_DNA"/>
</dbReference>